<protein>
    <submittedName>
        <fullName evidence="1">Uncharacterized protein</fullName>
    </submittedName>
</protein>
<evidence type="ECO:0000313" key="2">
    <source>
        <dbReference type="Proteomes" id="UP000886476"/>
    </source>
</evidence>
<dbReference type="RefSeq" id="WP_172113467.1">
    <property type="nucleotide sequence ID" value="NZ_JABFDN010000010.1"/>
</dbReference>
<gene>
    <name evidence="1" type="ORF">HL667_25615</name>
</gene>
<comment type="caution">
    <text evidence="1">The sequence shown here is derived from an EMBL/GenBank/DDBJ whole genome shotgun (WGS) entry which is preliminary data.</text>
</comment>
<keyword evidence="2" id="KW-1185">Reference proteome</keyword>
<evidence type="ECO:0000313" key="1">
    <source>
        <dbReference type="EMBL" id="NPU68404.1"/>
    </source>
</evidence>
<accession>A0ABX2CJL7</accession>
<organism evidence="1 2">
    <name type="scientific">Bradyrhizobium aeschynomenes</name>
    <dbReference type="NCBI Taxonomy" id="2734909"/>
    <lineage>
        <taxon>Bacteria</taxon>
        <taxon>Pseudomonadati</taxon>
        <taxon>Pseudomonadota</taxon>
        <taxon>Alphaproteobacteria</taxon>
        <taxon>Hyphomicrobiales</taxon>
        <taxon>Nitrobacteraceae</taxon>
        <taxon>Bradyrhizobium</taxon>
    </lineage>
</organism>
<dbReference type="Proteomes" id="UP000886476">
    <property type="component" value="Unassembled WGS sequence"/>
</dbReference>
<proteinExistence type="predicted"/>
<reference evidence="1" key="1">
    <citation type="submission" date="2020-05" db="EMBL/GenBank/DDBJ databases">
        <title>Nod-independent and nitrogen-fixing Bradyrhizobium aeschynomene sp. nov. isolated from nodules of Aeschynomene indica.</title>
        <authorList>
            <person name="Zhang Z."/>
        </authorList>
    </citation>
    <scope>NUCLEOTIDE SEQUENCE</scope>
    <source>
        <strain evidence="1">83012</strain>
    </source>
</reference>
<sequence>MNLHEMDRNTLASRRMRLVAIGRQQPMIATNDRSVTTGFRPGRAKAAVTAFVYALAARVQAAALNFGAAAATNSDPGRDWTL</sequence>
<dbReference type="EMBL" id="JABFDN010000010">
    <property type="protein sequence ID" value="NPU68404.1"/>
    <property type="molecule type" value="Genomic_DNA"/>
</dbReference>
<name>A0ABX2CJL7_9BRAD</name>